<accession>A0ABY9XML3</accession>
<sequence>MPLHLKNIDKIAADFSHLNESKRNGDLYDALNPLAHEITKGVDELILPPGYRLIRVDERLDINKTHFELALLCDVTHEVVYYNKVIITDDVELKCRPVSQVLLWRTKKPKHNAALNGFASKIFFHYLIKSYDVIVSDVNQTHEGMSFWQGRMYEALEYNLYVYGYDVMSGEVRQISNQDEVGDYQSWLWGSEEHHPHRLAIISKIVLPNN</sequence>
<protein>
    <recommendedName>
        <fullName evidence="3">Phage protein</fullName>
    </recommendedName>
</protein>
<evidence type="ECO:0000313" key="2">
    <source>
        <dbReference type="Proteomes" id="UP001300348"/>
    </source>
</evidence>
<proteinExistence type="predicted"/>
<evidence type="ECO:0008006" key="3">
    <source>
        <dbReference type="Google" id="ProtNLM"/>
    </source>
</evidence>
<dbReference type="GeneID" id="88855632"/>
<evidence type="ECO:0000313" key="1">
    <source>
        <dbReference type="EMBL" id="WNH03736.1"/>
    </source>
</evidence>
<dbReference type="Proteomes" id="UP001300348">
    <property type="component" value="Chromosome"/>
</dbReference>
<name>A0ABY9XML3_9GAMM</name>
<reference evidence="1 2" key="1">
    <citation type="journal article" date="2023" name="Access Microbiol">
        <title>The genome of a steinernematid-associated Pseudomonas piscis bacterium encodes the biosynthesis of insect toxins.</title>
        <authorList>
            <person name="Awori R.M."/>
            <person name="Hendre P."/>
            <person name="Amugune N.O."/>
        </authorList>
    </citation>
    <scope>NUCLEOTIDE SEQUENCE [LARGE SCALE GENOMIC DNA]</scope>
    <source>
        <strain evidence="1 2">97</strain>
    </source>
</reference>
<keyword evidence="2" id="KW-1185">Reference proteome</keyword>
<organism evidence="1 2">
    <name type="scientific">Xenorhabdus griffiniae</name>
    <dbReference type="NCBI Taxonomy" id="351672"/>
    <lineage>
        <taxon>Bacteria</taxon>
        <taxon>Pseudomonadati</taxon>
        <taxon>Pseudomonadota</taxon>
        <taxon>Gammaproteobacteria</taxon>
        <taxon>Enterobacterales</taxon>
        <taxon>Morganellaceae</taxon>
        <taxon>Xenorhabdus</taxon>
    </lineage>
</organism>
<dbReference type="RefSeq" id="WP_189760165.1">
    <property type="nucleotide sequence ID" value="NZ_CAWPOC010000224.1"/>
</dbReference>
<dbReference type="EMBL" id="CP133647">
    <property type="protein sequence ID" value="WNH03736.1"/>
    <property type="molecule type" value="Genomic_DNA"/>
</dbReference>
<gene>
    <name evidence="1" type="ORF">QL112_008705</name>
</gene>